<evidence type="ECO:0000256" key="1">
    <source>
        <dbReference type="ARBA" id="ARBA00007553"/>
    </source>
</evidence>
<dbReference type="InterPro" id="IPR036505">
    <property type="entry name" value="Amidase/PGRP_sf"/>
</dbReference>
<evidence type="ECO:0000259" key="2">
    <source>
        <dbReference type="SMART" id="SM00644"/>
    </source>
</evidence>
<name>A0A8S0VYL6_9FIRM</name>
<sequence>MDWQKIVIHHSASPTVLRRSGRAVPVNAAVIREWHLTKGWSDIGYHFVILPDGTCEKGRPLNRPGAHCRASQRNLLGLGICLVGDFSKEEVPDAQLRGLLEKVEALLRAYHLTLEAVELHREVPGAVTECPGRYFPADLLLEGLRERLAED</sequence>
<dbReference type="CDD" id="cd06583">
    <property type="entry name" value="PGRP"/>
    <property type="match status" value="1"/>
</dbReference>
<dbReference type="EC" id="3.5.1.28" evidence="4"/>
<dbReference type="Proteomes" id="UP001071230">
    <property type="component" value="Unassembled WGS sequence"/>
</dbReference>
<dbReference type="InterPro" id="IPR006619">
    <property type="entry name" value="PGRP_domain_met/bac"/>
</dbReference>
<protein>
    <submittedName>
        <fullName evidence="5">Animal peptidoglycan recognition proteins homologous to Bacteriophage T3 lysozyme</fullName>
    </submittedName>
    <submittedName>
        <fullName evidence="4">N-acetylmuramoyl-L-alanine amidase</fullName>
        <ecNumber evidence="4">3.5.1.28</ecNumber>
    </submittedName>
</protein>
<dbReference type="SMART" id="SM00701">
    <property type="entry name" value="PGRP"/>
    <property type="match status" value="1"/>
</dbReference>
<keyword evidence="6" id="KW-1185">Reference proteome</keyword>
<dbReference type="Gene3D" id="3.40.80.10">
    <property type="entry name" value="Peptidoglycan recognition protein-like"/>
    <property type="match status" value="1"/>
</dbReference>
<dbReference type="PANTHER" id="PTHR11022">
    <property type="entry name" value="PEPTIDOGLYCAN RECOGNITION PROTEIN"/>
    <property type="match status" value="1"/>
</dbReference>
<evidence type="ECO:0000259" key="3">
    <source>
        <dbReference type="SMART" id="SM00701"/>
    </source>
</evidence>
<organism evidence="4">
    <name type="scientific">Acididesulfobacillus acetoxydans</name>
    <dbReference type="NCBI Taxonomy" id="1561005"/>
    <lineage>
        <taxon>Bacteria</taxon>
        <taxon>Bacillati</taxon>
        <taxon>Bacillota</taxon>
        <taxon>Clostridia</taxon>
        <taxon>Eubacteriales</taxon>
        <taxon>Peptococcaceae</taxon>
        <taxon>Acididesulfobacillus</taxon>
    </lineage>
</organism>
<accession>A0A8S0VYL6</accession>
<dbReference type="AlphaFoldDB" id="A0A8S0VYL6"/>
<dbReference type="EMBL" id="LR746496">
    <property type="protein sequence ID" value="CAA7603163.1"/>
    <property type="molecule type" value="Genomic_DNA"/>
</dbReference>
<feature type="domain" description="Peptidoglycan recognition protein family" evidence="3">
    <location>
        <begin position="2"/>
        <end position="124"/>
    </location>
</feature>
<proteinExistence type="inferred from homology"/>
<evidence type="ECO:0000313" key="6">
    <source>
        <dbReference type="Proteomes" id="UP001071230"/>
    </source>
</evidence>
<dbReference type="KEGG" id="aacx:DEACI_3986"/>
<dbReference type="PANTHER" id="PTHR11022:SF41">
    <property type="entry name" value="PEPTIDOGLYCAN-RECOGNITION PROTEIN LC-RELATED"/>
    <property type="match status" value="1"/>
</dbReference>
<reference evidence="5" key="1">
    <citation type="submission" date="2014-11" db="EMBL/GenBank/DDBJ databases">
        <authorList>
            <person name="Hornung B.V."/>
        </authorList>
    </citation>
    <scope>NUCLEOTIDE SEQUENCE</scope>
    <source>
        <strain evidence="5">INE</strain>
    </source>
</reference>
<reference evidence="4" key="2">
    <citation type="submission" date="2020-01" db="EMBL/GenBank/DDBJ databases">
        <authorList>
            <person name="Hornung B."/>
        </authorList>
    </citation>
    <scope>NUCLEOTIDE SEQUENCE</scope>
    <source>
        <strain evidence="4">PacBioINE</strain>
    </source>
</reference>
<dbReference type="GO" id="GO:0008745">
    <property type="term" value="F:N-acetylmuramoyl-L-alanine amidase activity"/>
    <property type="evidence" value="ECO:0007669"/>
    <property type="project" value="UniProtKB-EC"/>
</dbReference>
<evidence type="ECO:0000313" key="5">
    <source>
        <dbReference type="EMBL" id="CEJ07609.1"/>
    </source>
</evidence>
<evidence type="ECO:0000313" key="4">
    <source>
        <dbReference type="EMBL" id="CAA7603163.1"/>
    </source>
</evidence>
<dbReference type="SMART" id="SM00644">
    <property type="entry name" value="Ami_2"/>
    <property type="match status" value="1"/>
</dbReference>
<dbReference type="SUPFAM" id="SSF55846">
    <property type="entry name" value="N-acetylmuramoyl-L-alanine amidase-like"/>
    <property type="match status" value="1"/>
</dbReference>
<dbReference type="EMBL" id="CDGJ01000060">
    <property type="protein sequence ID" value="CEJ07609.1"/>
    <property type="molecule type" value="Genomic_DNA"/>
</dbReference>
<feature type="domain" description="N-acetylmuramoyl-L-alanine amidase" evidence="2">
    <location>
        <begin position="1"/>
        <end position="132"/>
    </location>
</feature>
<dbReference type="GO" id="GO:0008270">
    <property type="term" value="F:zinc ion binding"/>
    <property type="evidence" value="ECO:0007669"/>
    <property type="project" value="InterPro"/>
</dbReference>
<comment type="similarity">
    <text evidence="1">Belongs to the N-acetylmuramoyl-L-alanine amidase 2 family.</text>
</comment>
<dbReference type="GO" id="GO:0009253">
    <property type="term" value="P:peptidoglycan catabolic process"/>
    <property type="evidence" value="ECO:0007669"/>
    <property type="project" value="InterPro"/>
</dbReference>
<dbReference type="RefSeq" id="WP_240986421.1">
    <property type="nucleotide sequence ID" value="NZ_CDGJ01000060.1"/>
</dbReference>
<dbReference type="Proteomes" id="UP000836597">
    <property type="component" value="Chromosome"/>
</dbReference>
<dbReference type="Pfam" id="PF01510">
    <property type="entry name" value="Amidase_2"/>
    <property type="match status" value="1"/>
</dbReference>
<dbReference type="InterPro" id="IPR015510">
    <property type="entry name" value="PGRP"/>
</dbReference>
<keyword evidence="4" id="KW-0378">Hydrolase</keyword>
<gene>
    <name evidence="5" type="ORF">DEACI_2075</name>
    <name evidence="4" type="ORF">DEACI_3986</name>
</gene>
<dbReference type="InterPro" id="IPR002502">
    <property type="entry name" value="Amidase_domain"/>
</dbReference>